<dbReference type="RefSeq" id="WP_146871175.1">
    <property type="nucleotide sequence ID" value="NZ_VJWE01000013.1"/>
</dbReference>
<dbReference type="PROSITE" id="PS51257">
    <property type="entry name" value="PROKAR_LIPOPROTEIN"/>
    <property type="match status" value="1"/>
</dbReference>
<evidence type="ECO:0000256" key="1">
    <source>
        <dbReference type="SAM" id="SignalP"/>
    </source>
</evidence>
<sequence>MKRIPLLASLALAVAVSVGCATLDAKQREWIFQPSDRSWGGAPSTEGMQDVWIEFASDASGKAERLHGLWLPHTQAGAPVLLYLHGARWNVAGSSGRIRRMQELGFSVLAIDYRGFGRSSAGLPSEATAAEDARAAWNWLAEQHPDKPRYIFGHSLGGAIAIDLARQVPDEKGTIVEGTFTSIPDVVSTFKWGWLPVSPLITQRFESIRKVAEIGSPLLVVHGSDDSLIRPTLGRQLYEAAREPKQFVLVEGGSHHNTNSVGQRQYREAVASLFHLK</sequence>
<feature type="chain" id="PRO_5022177975" description="Serine aminopeptidase S33 domain-containing protein" evidence="1">
    <location>
        <begin position="22"/>
        <end position="277"/>
    </location>
</feature>
<dbReference type="SUPFAM" id="SSF53474">
    <property type="entry name" value="alpha/beta-Hydrolases"/>
    <property type="match status" value="1"/>
</dbReference>
<protein>
    <recommendedName>
        <fullName evidence="2">Serine aminopeptidase S33 domain-containing protein</fullName>
    </recommendedName>
</protein>
<dbReference type="Gene3D" id="3.40.50.1820">
    <property type="entry name" value="alpha/beta hydrolase"/>
    <property type="match status" value="1"/>
</dbReference>
<evidence type="ECO:0000259" key="2">
    <source>
        <dbReference type="Pfam" id="PF12146"/>
    </source>
</evidence>
<feature type="domain" description="Serine aminopeptidase S33" evidence="2">
    <location>
        <begin position="80"/>
        <end position="190"/>
    </location>
</feature>
<dbReference type="GeneID" id="51111585"/>
<evidence type="ECO:0000313" key="3">
    <source>
        <dbReference type="EMBL" id="TWG37479.1"/>
    </source>
</evidence>
<dbReference type="InterPro" id="IPR000073">
    <property type="entry name" value="AB_hydrolase_1"/>
</dbReference>
<dbReference type="EMBL" id="VJWE01000013">
    <property type="protein sequence ID" value="TWG37479.1"/>
    <property type="molecule type" value="Genomic_DNA"/>
</dbReference>
<dbReference type="PRINTS" id="PR00111">
    <property type="entry name" value="ABHYDROLASE"/>
</dbReference>
<dbReference type="Pfam" id="PF12146">
    <property type="entry name" value="Hydrolase_4"/>
    <property type="match status" value="1"/>
</dbReference>
<dbReference type="InterPro" id="IPR029058">
    <property type="entry name" value="AB_hydrolase_fold"/>
</dbReference>
<dbReference type="Proteomes" id="UP000321485">
    <property type="component" value="Unassembled WGS sequence"/>
</dbReference>
<dbReference type="PANTHER" id="PTHR12277">
    <property type="entry name" value="ALPHA/BETA HYDROLASE DOMAIN-CONTAINING PROTEIN"/>
    <property type="match status" value="1"/>
</dbReference>
<evidence type="ECO:0000313" key="4">
    <source>
        <dbReference type="Proteomes" id="UP000321485"/>
    </source>
</evidence>
<dbReference type="PANTHER" id="PTHR12277:SF81">
    <property type="entry name" value="PROTEIN ABHD13"/>
    <property type="match status" value="1"/>
</dbReference>
<proteinExistence type="predicted"/>
<name>A0A561XMZ2_ACIDE</name>
<organism evidence="3 4">
    <name type="scientific">Acidovorax delafieldii</name>
    <name type="common">Pseudomonas delafieldii</name>
    <dbReference type="NCBI Taxonomy" id="47920"/>
    <lineage>
        <taxon>Bacteria</taxon>
        <taxon>Pseudomonadati</taxon>
        <taxon>Pseudomonadota</taxon>
        <taxon>Betaproteobacteria</taxon>
        <taxon>Burkholderiales</taxon>
        <taxon>Comamonadaceae</taxon>
        <taxon>Acidovorax</taxon>
    </lineage>
</organism>
<accession>A0A561XMZ2</accession>
<keyword evidence="1" id="KW-0732">Signal</keyword>
<reference evidence="3 4" key="1">
    <citation type="journal article" date="2015" name="Stand. Genomic Sci.">
        <title>Genomic Encyclopedia of Bacterial and Archaeal Type Strains, Phase III: the genomes of soil and plant-associated and newly described type strains.</title>
        <authorList>
            <person name="Whitman W.B."/>
            <person name="Woyke T."/>
            <person name="Klenk H.P."/>
            <person name="Zhou Y."/>
            <person name="Lilburn T.G."/>
            <person name="Beck B.J."/>
            <person name="De Vos P."/>
            <person name="Vandamme P."/>
            <person name="Eisen J.A."/>
            <person name="Garrity G."/>
            <person name="Hugenholtz P."/>
            <person name="Kyrpides N.C."/>
        </authorList>
    </citation>
    <scope>NUCLEOTIDE SEQUENCE [LARGE SCALE GENOMIC DNA]</scope>
    <source>
        <strain evidence="3 4">DSM 64</strain>
    </source>
</reference>
<comment type="caution">
    <text evidence="3">The sequence shown here is derived from an EMBL/GenBank/DDBJ whole genome shotgun (WGS) entry which is preliminary data.</text>
</comment>
<feature type="signal peptide" evidence="1">
    <location>
        <begin position="1"/>
        <end position="21"/>
    </location>
</feature>
<dbReference type="AlphaFoldDB" id="A0A561XMZ2"/>
<gene>
    <name evidence="3" type="ORF">ATF69_2526</name>
</gene>
<dbReference type="InterPro" id="IPR022742">
    <property type="entry name" value="Hydrolase_4"/>
</dbReference>